<dbReference type="InterPro" id="IPR022698">
    <property type="entry name" value="OrsD"/>
</dbReference>
<proteinExistence type="predicted"/>
<feature type="compositionally biased region" description="Pro residues" evidence="1">
    <location>
        <begin position="1"/>
        <end position="16"/>
    </location>
</feature>
<gene>
    <name evidence="2" type="ORF">CGGC5_v017263</name>
</gene>
<feature type="compositionally biased region" description="Low complexity" evidence="1">
    <location>
        <begin position="388"/>
        <end position="397"/>
    </location>
</feature>
<dbReference type="InParanoid" id="A0A7J6IC04"/>
<reference evidence="2 3" key="1">
    <citation type="submission" date="2012-08" db="EMBL/GenBank/DDBJ databases">
        <authorList>
            <person name="Gan P.H.P."/>
            <person name="Ikeda K."/>
            <person name="Irieda H."/>
            <person name="Narusaka M."/>
            <person name="O'Connell R.J."/>
            <person name="Narusaka Y."/>
            <person name="Takano Y."/>
            <person name="Kubo Y."/>
            <person name="Shirasu K."/>
        </authorList>
    </citation>
    <scope>NUCLEOTIDE SEQUENCE [LARGE SCALE GENOMIC DNA]</scope>
    <source>
        <strain evidence="2 3">Nara gc5</strain>
    </source>
</reference>
<dbReference type="Proteomes" id="UP000011096">
    <property type="component" value="Unassembled WGS sequence"/>
</dbReference>
<dbReference type="OrthoDB" id="4847297at2759"/>
<feature type="compositionally biased region" description="Basic residues" evidence="1">
    <location>
        <begin position="414"/>
        <end position="423"/>
    </location>
</feature>
<dbReference type="EMBL" id="ANPB02000011">
    <property type="protein sequence ID" value="KAF4473867.1"/>
    <property type="molecule type" value="Genomic_DNA"/>
</dbReference>
<feature type="compositionally biased region" description="Acidic residues" evidence="1">
    <location>
        <begin position="440"/>
        <end position="459"/>
    </location>
</feature>
<evidence type="ECO:0000256" key="1">
    <source>
        <dbReference type="SAM" id="MobiDB-lite"/>
    </source>
</evidence>
<dbReference type="AlphaFoldDB" id="A0A7J6IC04"/>
<feature type="region of interest" description="Disordered" evidence="1">
    <location>
        <begin position="385"/>
        <end position="459"/>
    </location>
</feature>
<dbReference type="RefSeq" id="XP_066006757.1">
    <property type="nucleotide sequence ID" value="XM_066153870.1"/>
</dbReference>
<dbReference type="GeneID" id="43612506"/>
<feature type="region of interest" description="Disordered" evidence="1">
    <location>
        <begin position="1"/>
        <end position="20"/>
    </location>
</feature>
<evidence type="ECO:0000313" key="2">
    <source>
        <dbReference type="EMBL" id="KAF4473867.1"/>
    </source>
</evidence>
<name>A0A7J6IC04_COLFN</name>
<comment type="caution">
    <text evidence="2">The sequence shown here is derived from an EMBL/GenBank/DDBJ whole genome shotgun (WGS) entry which is preliminary data.</text>
</comment>
<evidence type="ECO:0000313" key="3">
    <source>
        <dbReference type="Proteomes" id="UP000011096"/>
    </source>
</evidence>
<sequence>MAFPSPPPSSPQPGPMVPHSLTDKQRRRLEALQLHFNEPEPVLICRPCGYALKPFGERVSRHLAEKHEVPKPQRRGLSALVKSLQLGDPNDVALRPDGLPPHEALTVTRGHACRRCSYRTASDDLICRHIAKSHGVKGLRKTDGWQRDHIRSGVLLQSWSQNGARGFWIAQPTAAGSTTPRETGTPDADDVPAAQHALLAAAHDAERAHLAGGLRATASATGPVDIAFQTGWMRRTGWDLMFDGARRDFLVKMSELPDAGRHVEDDMPLASPPEDEARLRRIVSAVDGVFNRCEDTIRSMDISMRCWLRSTEPHRPYKAPFELVGRQATTYKYRSLVKRLLCFCIRLWRLPLGTRLSQCRRSLTIAQSRALDALWSDELWNTPRPDDAAAAASPARSGAVLAHGEAADADGRRVLHRTTRMRARGIPSHRASNSPAGGDLSDDESDRSAAETDDESDFEDLVSEGWEDFDGFGHEDANASSHTDTTEDGWATDATASPPPFPDWSPAGGYFSSALEDLTLRLLYFLMTEEFEDGQSKSTLLVYFGGVLGLTSDGSGFRRPGNYTASLSAFIYCARLVVVEVLLPRTSHDYVRARIPGQIEIAGRSFWLGATNEQHGGAMG</sequence>
<protein>
    <submittedName>
        <fullName evidence="2">Uncharacterized protein</fullName>
    </submittedName>
</protein>
<organism evidence="2 3">
    <name type="scientific">Colletotrichum fructicola (strain Nara gc5)</name>
    <name type="common">Anthracnose fungus</name>
    <name type="synonym">Colletotrichum gloeosporioides (strain Nara gc5)</name>
    <dbReference type="NCBI Taxonomy" id="1213859"/>
    <lineage>
        <taxon>Eukaryota</taxon>
        <taxon>Fungi</taxon>
        <taxon>Dikarya</taxon>
        <taxon>Ascomycota</taxon>
        <taxon>Pezizomycotina</taxon>
        <taxon>Sordariomycetes</taxon>
        <taxon>Hypocreomycetidae</taxon>
        <taxon>Glomerellales</taxon>
        <taxon>Glomerellaceae</taxon>
        <taxon>Colletotrichum</taxon>
        <taxon>Colletotrichum gloeosporioides species complex</taxon>
    </lineage>
</organism>
<reference evidence="2 3" key="2">
    <citation type="submission" date="2020-04" db="EMBL/GenBank/DDBJ databases">
        <title>Genome sequencing and assembly of multiple isolates from the Colletotrichum gloeosporioides species complex.</title>
        <authorList>
            <person name="Gan P."/>
            <person name="Shirasu K."/>
        </authorList>
    </citation>
    <scope>NUCLEOTIDE SEQUENCE [LARGE SCALE GENOMIC DNA]</scope>
    <source>
        <strain evidence="2 3">Nara gc5</strain>
    </source>
</reference>
<feature type="region of interest" description="Disordered" evidence="1">
    <location>
        <begin position="472"/>
        <end position="502"/>
    </location>
</feature>
<accession>A0A7J6IC04</accession>
<dbReference type="Pfam" id="PF12013">
    <property type="entry name" value="OrsD"/>
    <property type="match status" value="1"/>
</dbReference>
<keyword evidence="3" id="KW-1185">Reference proteome</keyword>